<feature type="coiled-coil region" evidence="1">
    <location>
        <begin position="121"/>
        <end position="148"/>
    </location>
</feature>
<gene>
    <name evidence="2" type="ORF">NDU88_011926</name>
</gene>
<dbReference type="EMBL" id="JANPWB010000010">
    <property type="protein sequence ID" value="KAJ1145640.1"/>
    <property type="molecule type" value="Genomic_DNA"/>
</dbReference>
<reference evidence="2" key="1">
    <citation type="journal article" date="2022" name="bioRxiv">
        <title>Sequencing and chromosome-scale assembly of the giantPleurodeles waltlgenome.</title>
        <authorList>
            <person name="Brown T."/>
            <person name="Elewa A."/>
            <person name="Iarovenko S."/>
            <person name="Subramanian E."/>
            <person name="Araus A.J."/>
            <person name="Petzold A."/>
            <person name="Susuki M."/>
            <person name="Suzuki K.-i.T."/>
            <person name="Hayashi T."/>
            <person name="Toyoda A."/>
            <person name="Oliveira C."/>
            <person name="Osipova E."/>
            <person name="Leigh N.D."/>
            <person name="Simon A."/>
            <person name="Yun M.H."/>
        </authorList>
    </citation>
    <scope>NUCLEOTIDE SEQUENCE</scope>
    <source>
        <strain evidence="2">20211129_DDA</strain>
        <tissue evidence="2">Liver</tissue>
    </source>
</reference>
<dbReference type="PANTHER" id="PTHR47115">
    <property type="entry name" value="COILED-COIL DOMAIN-CONTAINING PROTEIN 183"/>
    <property type="match status" value="1"/>
</dbReference>
<proteinExistence type="predicted"/>
<dbReference type="AlphaFoldDB" id="A0AAV7R4U9"/>
<organism evidence="2 3">
    <name type="scientific">Pleurodeles waltl</name>
    <name type="common">Iberian ribbed newt</name>
    <dbReference type="NCBI Taxonomy" id="8319"/>
    <lineage>
        <taxon>Eukaryota</taxon>
        <taxon>Metazoa</taxon>
        <taxon>Chordata</taxon>
        <taxon>Craniata</taxon>
        <taxon>Vertebrata</taxon>
        <taxon>Euteleostomi</taxon>
        <taxon>Amphibia</taxon>
        <taxon>Batrachia</taxon>
        <taxon>Caudata</taxon>
        <taxon>Salamandroidea</taxon>
        <taxon>Salamandridae</taxon>
        <taxon>Pleurodelinae</taxon>
        <taxon>Pleurodeles</taxon>
    </lineage>
</organism>
<accession>A0AAV7R4U9</accession>
<protein>
    <submittedName>
        <fullName evidence="2">Uncharacterized protein</fullName>
    </submittedName>
</protein>
<keyword evidence="1" id="KW-0175">Coiled coil</keyword>
<evidence type="ECO:0000313" key="3">
    <source>
        <dbReference type="Proteomes" id="UP001066276"/>
    </source>
</evidence>
<evidence type="ECO:0000256" key="1">
    <source>
        <dbReference type="SAM" id="Coils"/>
    </source>
</evidence>
<dbReference type="Proteomes" id="UP001066276">
    <property type="component" value="Chromosome 6"/>
</dbReference>
<comment type="caution">
    <text evidence="2">The sequence shown here is derived from an EMBL/GenBank/DDBJ whole genome shotgun (WGS) entry which is preliminary data.</text>
</comment>
<sequence length="284" mass="32760">MNSSLSPLYNHLHGADLFVVFRDHGLQLSHCGFSFYHSVHQLQVPSPKHCIKFTFQFHFGIRSGRQNRQSQAKEALEKYVFDSRNVLNKLIYEVKKRQRVLVELNSYLETLKLMQLAEKPDSAEQQRIRQLENSIEKVETKLAAAKAIHRTYLKILDYLKEEVLCFPLSLGVIANTVASYSHELATMTQMAGEASVARDAITSELSELEKRFIEERKTRENAMNWQRRMLKELVDKPHLRRDGPKKVTNEELESLLGRETPVQGKYQLQPPTLSNGAQKILTLI</sequence>
<name>A0AAV7R4U9_PLEWA</name>
<keyword evidence="3" id="KW-1185">Reference proteome</keyword>
<evidence type="ECO:0000313" key="2">
    <source>
        <dbReference type="EMBL" id="KAJ1145640.1"/>
    </source>
</evidence>
<dbReference type="PANTHER" id="PTHR47115:SF1">
    <property type="entry name" value="COILED-COIL DOMAIN-CONTAINING PROTEIN 183"/>
    <property type="match status" value="1"/>
</dbReference>
<dbReference type="InterPro" id="IPR043247">
    <property type="entry name" value="CCDC183"/>
</dbReference>